<dbReference type="Pfam" id="PF18950">
    <property type="entry name" value="DUF5694"/>
    <property type="match status" value="1"/>
</dbReference>
<reference evidence="1 2" key="1">
    <citation type="submission" date="2020-08" db="EMBL/GenBank/DDBJ databases">
        <title>Genomic Encyclopedia of Type Strains, Phase IV (KMG-IV): sequencing the most valuable type-strain genomes for metagenomic binning, comparative biology and taxonomic classification.</title>
        <authorList>
            <person name="Goeker M."/>
        </authorList>
    </citation>
    <scope>NUCLEOTIDE SEQUENCE [LARGE SCALE GENOMIC DNA]</scope>
    <source>
        <strain evidence="1 2">DSM 26718</strain>
    </source>
</reference>
<dbReference type="AlphaFoldDB" id="A0A7W9SY06"/>
<evidence type="ECO:0000313" key="1">
    <source>
        <dbReference type="EMBL" id="MBB6057985.1"/>
    </source>
</evidence>
<proteinExistence type="predicted"/>
<comment type="caution">
    <text evidence="1">The sequence shown here is derived from an EMBL/GenBank/DDBJ whole genome shotgun (WGS) entry which is preliminary data.</text>
</comment>
<sequence length="276" mass="31230">MLALLLAATTGQAQTKPADLLLIGTFHFDNPGLDVSKINTLDVLAPKVQTELETISSRIAAFQPDKIFVEWSADDQKGLDDLYAAYLGPDYAGYVKTKFPKQAGGFYARNEIIQLAFRAARKAKLPRVYAMDYRNTQFPYDSVMHAMQSARQEALLQQVQAYVKSYEENMNRKLATYSLTQLLLDENTQATLDSNKGFYLDKVNRAGTASNFNGPFLVSEWYRRNLYMYSIIQKTVAPTDDKVVVLVGSGHAAMMREFLSFDSRFRLKELKDVLKK</sequence>
<name>A0A7W9SY06_9BACT</name>
<dbReference type="Proteomes" id="UP000532746">
    <property type="component" value="Unassembled WGS sequence"/>
</dbReference>
<dbReference type="EMBL" id="JACHGG010000001">
    <property type="protein sequence ID" value="MBB6057985.1"/>
    <property type="molecule type" value="Genomic_DNA"/>
</dbReference>
<evidence type="ECO:0000313" key="2">
    <source>
        <dbReference type="Proteomes" id="UP000532746"/>
    </source>
</evidence>
<evidence type="ECO:0008006" key="3">
    <source>
        <dbReference type="Google" id="ProtNLM"/>
    </source>
</evidence>
<keyword evidence="2" id="KW-1185">Reference proteome</keyword>
<protein>
    <recommendedName>
        <fullName evidence="3">TraB/GumN family protein</fullName>
    </recommendedName>
</protein>
<gene>
    <name evidence="1" type="ORF">HNQ93_000815</name>
</gene>
<dbReference type="RefSeq" id="WP_184093913.1">
    <property type="nucleotide sequence ID" value="NZ_JACHGG010000001.1"/>
</dbReference>
<dbReference type="InterPro" id="IPR043749">
    <property type="entry name" value="DUF5694"/>
</dbReference>
<accession>A0A7W9SY06</accession>
<organism evidence="1 2">
    <name type="scientific">Hymenobacter luteus</name>
    <dbReference type="NCBI Taxonomy" id="1411122"/>
    <lineage>
        <taxon>Bacteria</taxon>
        <taxon>Pseudomonadati</taxon>
        <taxon>Bacteroidota</taxon>
        <taxon>Cytophagia</taxon>
        <taxon>Cytophagales</taxon>
        <taxon>Hymenobacteraceae</taxon>
        <taxon>Hymenobacter</taxon>
    </lineage>
</organism>